<proteinExistence type="predicted"/>
<dbReference type="EMBL" id="CACVBM020000776">
    <property type="protein sequence ID" value="CAA7023126.1"/>
    <property type="molecule type" value="Genomic_DNA"/>
</dbReference>
<protein>
    <submittedName>
        <fullName evidence="2">Uncharacterized protein</fullName>
    </submittedName>
</protein>
<evidence type="ECO:0000313" key="3">
    <source>
        <dbReference type="Proteomes" id="UP000467841"/>
    </source>
</evidence>
<reference evidence="2" key="1">
    <citation type="submission" date="2020-01" db="EMBL/GenBank/DDBJ databases">
        <authorList>
            <person name="Mishra B."/>
        </authorList>
    </citation>
    <scope>NUCLEOTIDE SEQUENCE [LARGE SCALE GENOMIC DNA]</scope>
</reference>
<dbReference type="Proteomes" id="UP000467841">
    <property type="component" value="Unassembled WGS sequence"/>
</dbReference>
<organism evidence="2 3">
    <name type="scientific">Microthlaspi erraticum</name>
    <dbReference type="NCBI Taxonomy" id="1685480"/>
    <lineage>
        <taxon>Eukaryota</taxon>
        <taxon>Viridiplantae</taxon>
        <taxon>Streptophyta</taxon>
        <taxon>Embryophyta</taxon>
        <taxon>Tracheophyta</taxon>
        <taxon>Spermatophyta</taxon>
        <taxon>Magnoliopsida</taxon>
        <taxon>eudicotyledons</taxon>
        <taxon>Gunneridae</taxon>
        <taxon>Pentapetalae</taxon>
        <taxon>rosids</taxon>
        <taxon>malvids</taxon>
        <taxon>Brassicales</taxon>
        <taxon>Brassicaceae</taxon>
        <taxon>Coluteocarpeae</taxon>
        <taxon>Microthlaspi</taxon>
    </lineage>
</organism>
<gene>
    <name evidence="2" type="ORF">MERR_LOCUS10361</name>
</gene>
<evidence type="ECO:0000256" key="1">
    <source>
        <dbReference type="SAM" id="MobiDB-lite"/>
    </source>
</evidence>
<evidence type="ECO:0000313" key="2">
    <source>
        <dbReference type="EMBL" id="CAA7023126.1"/>
    </source>
</evidence>
<sequence>MDTKTATKIEAAPAVVKAMEELMEMHRKDVTGKEQSVVTMEMIKGLSDRMQRIEEKLDSLISSRLSNPAAFKTGPVNSNPFSIPPFPQPQIHAGKTVGTDAKAGGTSFESIPFDEEMENVSALNPFEGSSGSVSGPGGPPFSPSSGRGRGLYTGGRFGGGRCGGQGFCSFC</sequence>
<comment type="caution">
    <text evidence="2">The sequence shown here is derived from an EMBL/GenBank/DDBJ whole genome shotgun (WGS) entry which is preliminary data.</text>
</comment>
<feature type="region of interest" description="Disordered" evidence="1">
    <location>
        <begin position="123"/>
        <end position="152"/>
    </location>
</feature>
<keyword evidence="3" id="KW-1185">Reference proteome</keyword>
<name>A0A6D2IAI2_9BRAS</name>
<dbReference type="AlphaFoldDB" id="A0A6D2IAI2"/>
<accession>A0A6D2IAI2</accession>